<proteinExistence type="predicted"/>
<dbReference type="AlphaFoldDB" id="A0A4C1T4V5"/>
<dbReference type="Proteomes" id="UP000299102">
    <property type="component" value="Unassembled WGS sequence"/>
</dbReference>
<reference evidence="1 2" key="1">
    <citation type="journal article" date="2019" name="Commun. Biol.">
        <title>The bagworm genome reveals a unique fibroin gene that provides high tensile strength.</title>
        <authorList>
            <person name="Kono N."/>
            <person name="Nakamura H."/>
            <person name="Ohtoshi R."/>
            <person name="Tomita M."/>
            <person name="Numata K."/>
            <person name="Arakawa K."/>
        </authorList>
    </citation>
    <scope>NUCLEOTIDE SEQUENCE [LARGE SCALE GENOMIC DNA]</scope>
</reference>
<evidence type="ECO:0000313" key="1">
    <source>
        <dbReference type="EMBL" id="GBP08497.1"/>
    </source>
</evidence>
<dbReference type="EMBL" id="BGZK01000031">
    <property type="protein sequence ID" value="GBP08497.1"/>
    <property type="molecule type" value="Genomic_DNA"/>
</dbReference>
<name>A0A4C1T4V5_EUMVA</name>
<evidence type="ECO:0000313" key="2">
    <source>
        <dbReference type="Proteomes" id="UP000299102"/>
    </source>
</evidence>
<sequence>MKIGLSYLGARAARSPHKSHSPYAVLRESPEAIYCLRGLIYRDSPTLTSYAFDGSSLFCQNKPKRIVDADSSRKKDFQRAESLVERTDPEKTGFNAPVVNSGLTKTAQEVILAMFATTATQIDP</sequence>
<protein>
    <submittedName>
        <fullName evidence="1">Uncharacterized protein</fullName>
    </submittedName>
</protein>
<gene>
    <name evidence="1" type="ORF">EVAR_77181_1</name>
</gene>
<keyword evidence="2" id="KW-1185">Reference proteome</keyword>
<accession>A0A4C1T4V5</accession>
<comment type="caution">
    <text evidence="1">The sequence shown here is derived from an EMBL/GenBank/DDBJ whole genome shotgun (WGS) entry which is preliminary data.</text>
</comment>
<organism evidence="1 2">
    <name type="scientific">Eumeta variegata</name>
    <name type="common">Bagworm moth</name>
    <name type="synonym">Eumeta japonica</name>
    <dbReference type="NCBI Taxonomy" id="151549"/>
    <lineage>
        <taxon>Eukaryota</taxon>
        <taxon>Metazoa</taxon>
        <taxon>Ecdysozoa</taxon>
        <taxon>Arthropoda</taxon>
        <taxon>Hexapoda</taxon>
        <taxon>Insecta</taxon>
        <taxon>Pterygota</taxon>
        <taxon>Neoptera</taxon>
        <taxon>Endopterygota</taxon>
        <taxon>Lepidoptera</taxon>
        <taxon>Glossata</taxon>
        <taxon>Ditrysia</taxon>
        <taxon>Tineoidea</taxon>
        <taxon>Psychidae</taxon>
        <taxon>Oiketicinae</taxon>
        <taxon>Eumeta</taxon>
    </lineage>
</organism>